<evidence type="ECO:0000313" key="1">
    <source>
        <dbReference type="EMBL" id="EGC02965.1"/>
    </source>
</evidence>
<accession>E9SCT5</accession>
<organism evidence="1 2">
    <name type="scientific">Ruminococcus albus 8</name>
    <dbReference type="NCBI Taxonomy" id="246199"/>
    <lineage>
        <taxon>Bacteria</taxon>
        <taxon>Bacillati</taxon>
        <taxon>Bacillota</taxon>
        <taxon>Clostridia</taxon>
        <taxon>Eubacteriales</taxon>
        <taxon>Oscillospiraceae</taxon>
        <taxon>Ruminococcus</taxon>
    </lineage>
</organism>
<evidence type="ECO:0000313" key="2">
    <source>
        <dbReference type="Proteomes" id="UP000004259"/>
    </source>
</evidence>
<dbReference type="EMBL" id="ADKM02000085">
    <property type="protein sequence ID" value="EGC02965.1"/>
    <property type="molecule type" value="Genomic_DNA"/>
</dbReference>
<dbReference type="AlphaFoldDB" id="E9SCT5"/>
<reference evidence="1 2" key="1">
    <citation type="submission" date="2011-02" db="EMBL/GenBank/DDBJ databases">
        <authorList>
            <person name="Nelson K.E."/>
            <person name="Sutton G."/>
            <person name="Torralba M."/>
            <person name="Durkin S."/>
            <person name="Harkins D."/>
            <person name="Montgomery R."/>
            <person name="Ziemer C."/>
            <person name="Klaassens E."/>
            <person name="Ocuiv P."/>
            <person name="Morrison M."/>
        </authorList>
    </citation>
    <scope>NUCLEOTIDE SEQUENCE [LARGE SCALE GENOMIC DNA]</scope>
    <source>
        <strain evidence="1 2">8</strain>
    </source>
</reference>
<sequence>MRLKPVNYYAIKNSYIMGMLYSEEDFSENFIQLLHFDGERQTGRSDIFPVDIETAVKALAKVGIMIDLKKIHEEKA</sequence>
<protein>
    <submittedName>
        <fullName evidence="1">Conserved domain protein</fullName>
    </submittedName>
</protein>
<gene>
    <name evidence="1" type="ORF">CUS_6689</name>
</gene>
<dbReference type="RefSeq" id="WP_002850073.1">
    <property type="nucleotide sequence ID" value="NZ_ADKM02000085.1"/>
</dbReference>
<name>E9SCT5_RUMAL</name>
<dbReference type="Proteomes" id="UP000004259">
    <property type="component" value="Unassembled WGS sequence"/>
</dbReference>
<keyword evidence="2" id="KW-1185">Reference proteome</keyword>
<proteinExistence type="predicted"/>
<comment type="caution">
    <text evidence="1">The sequence shown here is derived from an EMBL/GenBank/DDBJ whole genome shotgun (WGS) entry which is preliminary data.</text>
</comment>
<dbReference type="STRING" id="246199.CUS_6689"/>